<dbReference type="EMBL" id="JARAKH010000030">
    <property type="protein sequence ID" value="KAK8386846.1"/>
    <property type="molecule type" value="Genomic_DNA"/>
</dbReference>
<evidence type="ECO:0000313" key="3">
    <source>
        <dbReference type="Proteomes" id="UP001487740"/>
    </source>
</evidence>
<proteinExistence type="predicted"/>
<dbReference type="Proteomes" id="UP001487740">
    <property type="component" value="Unassembled WGS sequence"/>
</dbReference>
<keyword evidence="3" id="KW-1185">Reference proteome</keyword>
<keyword evidence="1" id="KW-1133">Transmembrane helix</keyword>
<feature type="transmembrane region" description="Helical" evidence="1">
    <location>
        <begin position="173"/>
        <end position="191"/>
    </location>
</feature>
<feature type="transmembrane region" description="Helical" evidence="1">
    <location>
        <begin position="134"/>
        <end position="153"/>
    </location>
</feature>
<evidence type="ECO:0008006" key="4">
    <source>
        <dbReference type="Google" id="ProtNLM"/>
    </source>
</evidence>
<gene>
    <name evidence="2" type="ORF">O3P69_017938</name>
</gene>
<keyword evidence="1" id="KW-0812">Transmembrane</keyword>
<keyword evidence="1" id="KW-0472">Membrane</keyword>
<reference evidence="2 3" key="1">
    <citation type="submission" date="2023-03" db="EMBL/GenBank/DDBJ databases">
        <title>High-quality genome of Scylla paramamosain provides insights in environmental adaptation.</title>
        <authorList>
            <person name="Zhang L."/>
        </authorList>
    </citation>
    <scope>NUCLEOTIDE SEQUENCE [LARGE SCALE GENOMIC DNA]</scope>
    <source>
        <strain evidence="2">LZ_2023a</strain>
        <tissue evidence="2">Muscle</tissue>
    </source>
</reference>
<evidence type="ECO:0000313" key="2">
    <source>
        <dbReference type="EMBL" id="KAK8386846.1"/>
    </source>
</evidence>
<comment type="caution">
    <text evidence="2">The sequence shown here is derived from an EMBL/GenBank/DDBJ whole genome shotgun (WGS) entry which is preliminary data.</text>
</comment>
<protein>
    <recommendedName>
        <fullName evidence="4">Disintegrin domain-containing protein</fullName>
    </recommendedName>
</protein>
<dbReference type="AlphaFoldDB" id="A0AAW0THS2"/>
<evidence type="ECO:0000256" key="1">
    <source>
        <dbReference type="SAM" id="Phobius"/>
    </source>
</evidence>
<sequence length="198" mass="21632">MVTVCRMWVYNENACSSKGGLCARSEFCPEDGKMEEGLCPKQQADGVECCQKLPTNLTSCGDRGGECVPTKNCGNAPTEDAECPLGQGGTHKFPPPHLSFYHCLAFSADTSCLILAPPPLPYIPSLNTSSKMKVVLVVVVVVAVVGVGCRGFIFPQPEIEVSLRRTRRSWCESARSGMIFIHVCIALWCVTRKERKLF</sequence>
<name>A0AAW0THS2_SCYPA</name>
<organism evidence="2 3">
    <name type="scientific">Scylla paramamosain</name>
    <name type="common">Mud crab</name>
    <dbReference type="NCBI Taxonomy" id="85552"/>
    <lineage>
        <taxon>Eukaryota</taxon>
        <taxon>Metazoa</taxon>
        <taxon>Ecdysozoa</taxon>
        <taxon>Arthropoda</taxon>
        <taxon>Crustacea</taxon>
        <taxon>Multicrustacea</taxon>
        <taxon>Malacostraca</taxon>
        <taxon>Eumalacostraca</taxon>
        <taxon>Eucarida</taxon>
        <taxon>Decapoda</taxon>
        <taxon>Pleocyemata</taxon>
        <taxon>Brachyura</taxon>
        <taxon>Eubrachyura</taxon>
        <taxon>Portunoidea</taxon>
        <taxon>Portunidae</taxon>
        <taxon>Portuninae</taxon>
        <taxon>Scylla</taxon>
    </lineage>
</organism>
<accession>A0AAW0THS2</accession>